<gene>
    <name evidence="1" type="ORF">NKR23_g3739</name>
</gene>
<dbReference type="AlphaFoldDB" id="A0AA38RLU5"/>
<organism evidence="1 2">
    <name type="scientific">Pleurostoma richardsiae</name>
    <dbReference type="NCBI Taxonomy" id="41990"/>
    <lineage>
        <taxon>Eukaryota</taxon>
        <taxon>Fungi</taxon>
        <taxon>Dikarya</taxon>
        <taxon>Ascomycota</taxon>
        <taxon>Pezizomycotina</taxon>
        <taxon>Sordariomycetes</taxon>
        <taxon>Sordariomycetidae</taxon>
        <taxon>Calosphaeriales</taxon>
        <taxon>Pleurostomataceae</taxon>
        <taxon>Pleurostoma</taxon>
    </lineage>
</organism>
<accession>A0AA38RLU5</accession>
<sequence>MLGVIHEEREPDTPLPAWDRTVDVEWHRYVDRSDGNTSEKSKHTRKFAQTLSKFRLTADRDPDNNAQPQSRYFQLPDEIRLRVAQLLIADHDPGKPILMNMRGAELPAWSPSSFAAFAPLLRALEPCLTTCFDLRADVMTALLMAQRFHLVFGPYVRPSLNPLATRFATRYAPCMQLVTLELDFARLGFGPSWDAAGLAPGNLGVGTLVDDWVGAMLERNGSAPMDNLTLLCRRFYGSRPGTDPPLPYVPIAAFTSADGIGALAGLIDSVRIAGFSEAWTTAMIRHLWGANMPHSAAERSTHLVRHTPSRVWPLLPGQAARLDYGPGYRRRSSGLRRSETTGRVVVRGGSGGGASPPSYLLRGLEKRAGGGWKGKTVEEDERDFDEGVVLSLGSKEEDEAGWRGSWSPRRLQRKLSTKGKLKR</sequence>
<evidence type="ECO:0000313" key="1">
    <source>
        <dbReference type="EMBL" id="KAJ9150460.1"/>
    </source>
</evidence>
<dbReference type="Proteomes" id="UP001174694">
    <property type="component" value="Unassembled WGS sequence"/>
</dbReference>
<comment type="caution">
    <text evidence="1">The sequence shown here is derived from an EMBL/GenBank/DDBJ whole genome shotgun (WGS) entry which is preliminary data.</text>
</comment>
<reference evidence="1" key="1">
    <citation type="submission" date="2022-07" db="EMBL/GenBank/DDBJ databases">
        <title>Fungi with potential for degradation of polypropylene.</title>
        <authorList>
            <person name="Gostincar C."/>
        </authorList>
    </citation>
    <scope>NUCLEOTIDE SEQUENCE</scope>
    <source>
        <strain evidence="1">EXF-13308</strain>
    </source>
</reference>
<name>A0AA38RLU5_9PEZI</name>
<proteinExistence type="predicted"/>
<dbReference type="EMBL" id="JANBVO010000008">
    <property type="protein sequence ID" value="KAJ9150460.1"/>
    <property type="molecule type" value="Genomic_DNA"/>
</dbReference>
<keyword evidence="2" id="KW-1185">Reference proteome</keyword>
<evidence type="ECO:0000313" key="2">
    <source>
        <dbReference type="Proteomes" id="UP001174694"/>
    </source>
</evidence>
<protein>
    <submittedName>
        <fullName evidence="1">Uncharacterized protein</fullName>
    </submittedName>
</protein>